<evidence type="ECO:0000313" key="5">
    <source>
        <dbReference type="EMBL" id="MFC5447691.1"/>
    </source>
</evidence>
<reference evidence="6" key="1">
    <citation type="journal article" date="2019" name="Int. J. Syst. Evol. Microbiol.">
        <title>The Global Catalogue of Microorganisms (GCM) 10K type strain sequencing project: providing services to taxonomists for standard genome sequencing and annotation.</title>
        <authorList>
            <consortium name="The Broad Institute Genomics Platform"/>
            <consortium name="The Broad Institute Genome Sequencing Center for Infectious Disease"/>
            <person name="Wu L."/>
            <person name="Ma J."/>
        </authorList>
    </citation>
    <scope>NUCLEOTIDE SEQUENCE [LARGE SCALE GENOMIC DNA]</scope>
    <source>
        <strain evidence="6">KACC 11904</strain>
    </source>
</reference>
<dbReference type="Proteomes" id="UP001596044">
    <property type="component" value="Unassembled WGS sequence"/>
</dbReference>
<dbReference type="Pfam" id="PF01522">
    <property type="entry name" value="Polysacc_deac_1"/>
    <property type="match status" value="1"/>
</dbReference>
<dbReference type="InterPro" id="IPR011330">
    <property type="entry name" value="Glyco_hydro/deAcase_b/a-brl"/>
</dbReference>
<dbReference type="RefSeq" id="WP_270877435.1">
    <property type="nucleotide sequence ID" value="NZ_JAQFVF010000001.1"/>
</dbReference>
<evidence type="ECO:0000256" key="1">
    <source>
        <dbReference type="ARBA" id="ARBA00004613"/>
    </source>
</evidence>
<evidence type="ECO:0000313" key="6">
    <source>
        <dbReference type="Proteomes" id="UP001596044"/>
    </source>
</evidence>
<comment type="subcellular location">
    <subcellularLocation>
        <location evidence="1">Secreted</location>
    </subcellularLocation>
</comment>
<dbReference type="CDD" id="cd10918">
    <property type="entry name" value="CE4_NodB_like_5s_6s"/>
    <property type="match status" value="1"/>
</dbReference>
<keyword evidence="6" id="KW-1185">Reference proteome</keyword>
<gene>
    <name evidence="5" type="ORF">ACFPOG_05440</name>
</gene>
<dbReference type="EMBL" id="JBHSMJ010000009">
    <property type="protein sequence ID" value="MFC5447691.1"/>
    <property type="molecule type" value="Genomic_DNA"/>
</dbReference>
<evidence type="ECO:0000256" key="3">
    <source>
        <dbReference type="SAM" id="Phobius"/>
    </source>
</evidence>
<keyword evidence="3" id="KW-1133">Transmembrane helix</keyword>
<keyword evidence="2" id="KW-0732">Signal</keyword>
<dbReference type="InterPro" id="IPR051398">
    <property type="entry name" value="Polysacch_Deacetylase"/>
</dbReference>
<dbReference type="PROSITE" id="PS51677">
    <property type="entry name" value="NODB"/>
    <property type="match status" value="1"/>
</dbReference>
<organism evidence="5 6">
    <name type="scientific">Paenibacillus aestuarii</name>
    <dbReference type="NCBI Taxonomy" id="516965"/>
    <lineage>
        <taxon>Bacteria</taxon>
        <taxon>Bacillati</taxon>
        <taxon>Bacillota</taxon>
        <taxon>Bacilli</taxon>
        <taxon>Bacillales</taxon>
        <taxon>Paenibacillaceae</taxon>
        <taxon>Paenibacillus</taxon>
    </lineage>
</organism>
<protein>
    <submittedName>
        <fullName evidence="5">Polysaccharide deacetylase family protein</fullName>
    </submittedName>
</protein>
<dbReference type="InterPro" id="IPR002509">
    <property type="entry name" value="NODB_dom"/>
</dbReference>
<evidence type="ECO:0000259" key="4">
    <source>
        <dbReference type="PROSITE" id="PS51677"/>
    </source>
</evidence>
<dbReference type="PANTHER" id="PTHR34216">
    <property type="match status" value="1"/>
</dbReference>
<dbReference type="SUPFAM" id="SSF88713">
    <property type="entry name" value="Glycoside hydrolase/deacetylase"/>
    <property type="match status" value="1"/>
</dbReference>
<evidence type="ECO:0000256" key="2">
    <source>
        <dbReference type="ARBA" id="ARBA00022729"/>
    </source>
</evidence>
<dbReference type="PANTHER" id="PTHR34216:SF3">
    <property type="entry name" value="POLY-BETA-1,6-N-ACETYL-D-GLUCOSAMINE N-DEACETYLASE"/>
    <property type="match status" value="1"/>
</dbReference>
<feature type="domain" description="NodB homology" evidence="4">
    <location>
        <begin position="95"/>
        <end position="305"/>
    </location>
</feature>
<name>A0ABW0K517_9BACL</name>
<keyword evidence="3" id="KW-0812">Transmembrane</keyword>
<sequence length="305" mass="34596">MSKSKVLNLICILFVCVVFIYSVLNDWYKGTGGYHYSNRVAVLEYHHIDPVASDYTITPEMFKSHLEALKNNHYHVIPMKQFIDFLNGTGTVPPNAVVLTFDDGYESFYKYAYPILKEEQMSATNFIIVSYLGTNPGTPFLNWNEIQQMQADGFNFYSHTYNAHDFATDQQGNPVAPLTNPIYLKEKNRMETESEYRERVTSDLAEAEKVIQQKLGSQDKLFCFPHGRYNQTLLDLGDALGYKYYFTGLDGLNAPGTKLIKRVNVGVAKVKASSLPRILKGETTVLGNLRILLKNIVVTQRTSEA</sequence>
<comment type="caution">
    <text evidence="5">The sequence shown here is derived from an EMBL/GenBank/DDBJ whole genome shotgun (WGS) entry which is preliminary data.</text>
</comment>
<accession>A0ABW0K517</accession>
<dbReference type="Gene3D" id="3.20.20.370">
    <property type="entry name" value="Glycoside hydrolase/deacetylase"/>
    <property type="match status" value="1"/>
</dbReference>
<proteinExistence type="predicted"/>
<keyword evidence="3" id="KW-0472">Membrane</keyword>
<feature type="transmembrane region" description="Helical" evidence="3">
    <location>
        <begin position="6"/>
        <end position="24"/>
    </location>
</feature>